<evidence type="ECO:0000256" key="1">
    <source>
        <dbReference type="ARBA" id="ARBA00004370"/>
    </source>
</evidence>
<evidence type="ECO:0000313" key="8">
    <source>
        <dbReference type="EMBL" id="OLL22542.1"/>
    </source>
</evidence>
<feature type="transmembrane region" description="Helical" evidence="6">
    <location>
        <begin position="53"/>
        <end position="70"/>
    </location>
</feature>
<dbReference type="AlphaFoldDB" id="A0A1U7LJ15"/>
<dbReference type="PANTHER" id="PTHR11863">
    <property type="entry name" value="STEROL DESATURASE"/>
    <property type="match status" value="1"/>
</dbReference>
<accession>A0A1U7LJ15</accession>
<sequence length="320" mass="36180">MIPIKPISREGIRNTDRRSRRGKQPRSGGAHGPEDGRLLVPHTTQRFSSPEEAYLILTGMSLAASAWASLVERHDAAAITLVGTLLVQFATFWVPAMLYFSIDLFRPRALYKYRIQPHTTVSPADLRRCLRVSLANQFLLTTPLQVILTLATRAAKIRPLIHVSAHLPAPAEVIRDFMLSFVIRNVLFYYSHRLLHTKYLYRSIHKKHHLFTAPVAIVSQFAHPVEHLIANILPIAAGPTILHSHILTFWTFVAYSLFESVTVHSGYDFPGMHGAARFHDWHHQFSNGCYASTISYIDWLHGTDLGYHKSYSGKVSQAQT</sequence>
<name>A0A1U7LJ15_NEOID</name>
<keyword evidence="3 6" id="KW-1133">Transmembrane helix</keyword>
<dbReference type="STRING" id="1198029.A0A1U7LJ15"/>
<gene>
    <name evidence="8" type="ORF">NEOLI_005328</name>
</gene>
<organism evidence="8 9">
    <name type="scientific">Neolecta irregularis (strain DAH-3)</name>
    <dbReference type="NCBI Taxonomy" id="1198029"/>
    <lineage>
        <taxon>Eukaryota</taxon>
        <taxon>Fungi</taxon>
        <taxon>Dikarya</taxon>
        <taxon>Ascomycota</taxon>
        <taxon>Taphrinomycotina</taxon>
        <taxon>Neolectales</taxon>
        <taxon>Neolectaceae</taxon>
        <taxon>Neolecta</taxon>
    </lineage>
</organism>
<keyword evidence="2 6" id="KW-0812">Transmembrane</keyword>
<feature type="compositionally biased region" description="Basic and acidic residues" evidence="5">
    <location>
        <begin position="7"/>
        <end position="17"/>
    </location>
</feature>
<reference evidence="8 9" key="1">
    <citation type="submission" date="2016-04" db="EMBL/GenBank/DDBJ databases">
        <title>Evolutionary innovation and constraint leading to complex multicellularity in the Ascomycota.</title>
        <authorList>
            <person name="Cisse O."/>
            <person name="Nguyen A."/>
            <person name="Hewitt D.A."/>
            <person name="Jedd G."/>
            <person name="Stajich J.E."/>
        </authorList>
    </citation>
    <scope>NUCLEOTIDE SEQUENCE [LARGE SCALE GENOMIC DNA]</scope>
    <source>
        <strain evidence="8 9">DAH-3</strain>
    </source>
</reference>
<evidence type="ECO:0000313" key="9">
    <source>
        <dbReference type="Proteomes" id="UP000186594"/>
    </source>
</evidence>
<feature type="transmembrane region" description="Helical" evidence="6">
    <location>
        <begin position="76"/>
        <end position="102"/>
    </location>
</feature>
<dbReference type="InterPro" id="IPR050307">
    <property type="entry name" value="Sterol_Desaturase_Related"/>
</dbReference>
<feature type="region of interest" description="Disordered" evidence="5">
    <location>
        <begin position="1"/>
        <end position="38"/>
    </location>
</feature>
<protein>
    <submittedName>
        <fullName evidence="8">Methylsterol monooxygenase 2-2</fullName>
    </submittedName>
</protein>
<feature type="domain" description="Fatty acid hydroxylase" evidence="7">
    <location>
        <begin position="177"/>
        <end position="303"/>
    </location>
</feature>
<dbReference type="OrthoDB" id="408954at2759"/>
<evidence type="ECO:0000256" key="5">
    <source>
        <dbReference type="SAM" id="MobiDB-lite"/>
    </source>
</evidence>
<comment type="subcellular location">
    <subcellularLocation>
        <location evidence="1">Membrane</location>
    </subcellularLocation>
</comment>
<keyword evidence="8" id="KW-0560">Oxidoreductase</keyword>
<evidence type="ECO:0000256" key="3">
    <source>
        <dbReference type="ARBA" id="ARBA00022989"/>
    </source>
</evidence>
<dbReference type="InterPro" id="IPR006694">
    <property type="entry name" value="Fatty_acid_hydroxylase"/>
</dbReference>
<evidence type="ECO:0000256" key="4">
    <source>
        <dbReference type="ARBA" id="ARBA00023136"/>
    </source>
</evidence>
<dbReference type="GO" id="GO:0004497">
    <property type="term" value="F:monooxygenase activity"/>
    <property type="evidence" value="ECO:0007669"/>
    <property type="project" value="UniProtKB-KW"/>
</dbReference>
<evidence type="ECO:0000259" key="7">
    <source>
        <dbReference type="Pfam" id="PF04116"/>
    </source>
</evidence>
<dbReference type="GO" id="GO:0008610">
    <property type="term" value="P:lipid biosynthetic process"/>
    <property type="evidence" value="ECO:0007669"/>
    <property type="project" value="InterPro"/>
</dbReference>
<evidence type="ECO:0000256" key="6">
    <source>
        <dbReference type="SAM" id="Phobius"/>
    </source>
</evidence>
<dbReference type="GO" id="GO:0005506">
    <property type="term" value="F:iron ion binding"/>
    <property type="evidence" value="ECO:0007669"/>
    <property type="project" value="InterPro"/>
</dbReference>
<feature type="non-terminal residue" evidence="8">
    <location>
        <position position="320"/>
    </location>
</feature>
<dbReference type="OMA" id="YCTPLEH"/>
<dbReference type="EMBL" id="LXFE01003053">
    <property type="protein sequence ID" value="OLL22542.1"/>
    <property type="molecule type" value="Genomic_DNA"/>
</dbReference>
<proteinExistence type="predicted"/>
<evidence type="ECO:0000256" key="2">
    <source>
        <dbReference type="ARBA" id="ARBA00022692"/>
    </source>
</evidence>
<comment type="caution">
    <text evidence="8">The sequence shown here is derived from an EMBL/GenBank/DDBJ whole genome shotgun (WGS) entry which is preliminary data.</text>
</comment>
<dbReference type="Pfam" id="PF04116">
    <property type="entry name" value="FA_hydroxylase"/>
    <property type="match status" value="1"/>
</dbReference>
<dbReference type="Proteomes" id="UP000186594">
    <property type="component" value="Unassembled WGS sequence"/>
</dbReference>
<dbReference type="GO" id="GO:0016020">
    <property type="term" value="C:membrane"/>
    <property type="evidence" value="ECO:0007669"/>
    <property type="project" value="UniProtKB-SubCell"/>
</dbReference>
<keyword evidence="8" id="KW-0503">Monooxygenase</keyword>
<keyword evidence="9" id="KW-1185">Reference proteome</keyword>
<keyword evidence="4 6" id="KW-0472">Membrane</keyword>